<keyword evidence="2" id="KW-0732">Signal</keyword>
<organism evidence="3 4">
    <name type="scientific">Caldovatus sediminis</name>
    <dbReference type="NCBI Taxonomy" id="2041189"/>
    <lineage>
        <taxon>Bacteria</taxon>
        <taxon>Pseudomonadati</taxon>
        <taxon>Pseudomonadota</taxon>
        <taxon>Alphaproteobacteria</taxon>
        <taxon>Acetobacterales</taxon>
        <taxon>Roseomonadaceae</taxon>
        <taxon>Caldovatus</taxon>
    </lineage>
</organism>
<dbReference type="PANTHER" id="PTHR42928">
    <property type="entry name" value="TRICARBOXYLATE-BINDING PROTEIN"/>
    <property type="match status" value="1"/>
</dbReference>
<name>A0A8J2ZEE3_9PROT</name>
<dbReference type="Gene3D" id="3.40.190.150">
    <property type="entry name" value="Bordetella uptake gene, domain 1"/>
    <property type="match status" value="1"/>
</dbReference>
<dbReference type="PROSITE" id="PS51318">
    <property type="entry name" value="TAT"/>
    <property type="match status" value="1"/>
</dbReference>
<dbReference type="EMBL" id="BMKS01000018">
    <property type="protein sequence ID" value="GGG48543.1"/>
    <property type="molecule type" value="Genomic_DNA"/>
</dbReference>
<dbReference type="RefSeq" id="WP_188903474.1">
    <property type="nucleotide sequence ID" value="NZ_BMKS01000018.1"/>
</dbReference>
<feature type="chain" id="PRO_5035295519" evidence="2">
    <location>
        <begin position="30"/>
        <end position="328"/>
    </location>
</feature>
<dbReference type="Proteomes" id="UP000597507">
    <property type="component" value="Unassembled WGS sequence"/>
</dbReference>
<dbReference type="InterPro" id="IPR006311">
    <property type="entry name" value="TAT_signal"/>
</dbReference>
<evidence type="ECO:0000313" key="4">
    <source>
        <dbReference type="Proteomes" id="UP000597507"/>
    </source>
</evidence>
<keyword evidence="4" id="KW-1185">Reference proteome</keyword>
<dbReference type="PIRSF" id="PIRSF017082">
    <property type="entry name" value="YflP"/>
    <property type="match status" value="1"/>
</dbReference>
<dbReference type="SUPFAM" id="SSF53850">
    <property type="entry name" value="Periplasmic binding protein-like II"/>
    <property type="match status" value="1"/>
</dbReference>
<dbReference type="CDD" id="cd07012">
    <property type="entry name" value="PBP2_Bug_TTT"/>
    <property type="match status" value="1"/>
</dbReference>
<dbReference type="Pfam" id="PF03401">
    <property type="entry name" value="TctC"/>
    <property type="match status" value="1"/>
</dbReference>
<comment type="caution">
    <text evidence="3">The sequence shown here is derived from an EMBL/GenBank/DDBJ whole genome shotgun (WGS) entry which is preliminary data.</text>
</comment>
<sequence length="328" mass="34376">MSLRLRRRLVGAAAALAAMLAGRSRAAHAAFPDRPVRIVVPWPPGAFTDVSARALAQVMTASLGQPVVVENRPGATGAIGAEAVARAAPDGYTLYVASAETHAINPLVRRNLPYDPEADFAPISLYARVPATLVVGPSLRDVPDFAGFLAAARAAPGRLTFASWGIASVSHLTMEKLIQATGAELLHVPFTGAAPAVTAVAGGQVDAMFLLAGTAMGAARSGRVRILALAADRRADPMPDVPTLREHGVGVEGGNWFALAGPARMPAEVVRRLARATAEAVHAPPVQELFRAQAAEPSATTPEALRDFIAADRARWAELIRRLNIQIE</sequence>
<dbReference type="Gene3D" id="3.40.190.10">
    <property type="entry name" value="Periplasmic binding protein-like II"/>
    <property type="match status" value="1"/>
</dbReference>
<reference evidence="3 4" key="1">
    <citation type="journal article" date="2014" name="Int. J. Syst. Evol. Microbiol.">
        <title>Complete genome sequence of Corynebacterium casei LMG S-19264T (=DSM 44701T), isolated from a smear-ripened cheese.</title>
        <authorList>
            <consortium name="US DOE Joint Genome Institute (JGI-PGF)"/>
            <person name="Walter F."/>
            <person name="Albersmeier A."/>
            <person name="Kalinowski J."/>
            <person name="Ruckert C."/>
        </authorList>
    </citation>
    <scope>NUCLEOTIDE SEQUENCE [LARGE SCALE GENOMIC DNA]</scope>
    <source>
        <strain evidence="3 4">CGMCC 1.16330</strain>
    </source>
</reference>
<dbReference type="PANTHER" id="PTHR42928:SF5">
    <property type="entry name" value="BLR1237 PROTEIN"/>
    <property type="match status" value="1"/>
</dbReference>
<evidence type="ECO:0000313" key="3">
    <source>
        <dbReference type="EMBL" id="GGG48543.1"/>
    </source>
</evidence>
<gene>
    <name evidence="3" type="ORF">GCM10010964_39860</name>
</gene>
<proteinExistence type="inferred from homology"/>
<protein>
    <submittedName>
        <fullName evidence="3">MFS transporter</fullName>
    </submittedName>
</protein>
<feature type="signal peptide" evidence="2">
    <location>
        <begin position="1"/>
        <end position="29"/>
    </location>
</feature>
<evidence type="ECO:0000256" key="2">
    <source>
        <dbReference type="SAM" id="SignalP"/>
    </source>
</evidence>
<dbReference type="InterPro" id="IPR005064">
    <property type="entry name" value="BUG"/>
</dbReference>
<dbReference type="InterPro" id="IPR042100">
    <property type="entry name" value="Bug_dom1"/>
</dbReference>
<accession>A0A8J2ZEE3</accession>
<dbReference type="AlphaFoldDB" id="A0A8J2ZEE3"/>
<comment type="similarity">
    <text evidence="1">Belongs to the UPF0065 (bug) family.</text>
</comment>
<evidence type="ECO:0000256" key="1">
    <source>
        <dbReference type="ARBA" id="ARBA00006987"/>
    </source>
</evidence>